<keyword evidence="3" id="KW-0378">Hydrolase</keyword>
<dbReference type="RefSeq" id="WP_153490479.1">
    <property type="nucleotide sequence ID" value="NZ_VWNA01000003.1"/>
</dbReference>
<dbReference type="GO" id="GO:0016787">
    <property type="term" value="F:hydrolase activity"/>
    <property type="evidence" value="ECO:0007669"/>
    <property type="project" value="UniProtKB-KW"/>
</dbReference>
<name>A0A6A7YAM0_9HYPH</name>
<comment type="similarity">
    <text evidence="5">Belongs to the DAPG/phloretin hydrolase family.</text>
</comment>
<evidence type="ECO:0000259" key="6">
    <source>
        <dbReference type="Pfam" id="PF18089"/>
    </source>
</evidence>
<evidence type="ECO:0000256" key="5">
    <source>
        <dbReference type="ARBA" id="ARBA00023459"/>
    </source>
</evidence>
<evidence type="ECO:0000313" key="7">
    <source>
        <dbReference type="EMBL" id="MQT15377.1"/>
    </source>
</evidence>
<dbReference type="EMBL" id="VWNA01000003">
    <property type="protein sequence ID" value="MQT15377.1"/>
    <property type="molecule type" value="Genomic_DNA"/>
</dbReference>
<dbReference type="GO" id="GO:0046872">
    <property type="term" value="F:metal ion binding"/>
    <property type="evidence" value="ECO:0007669"/>
    <property type="project" value="UniProtKB-KW"/>
</dbReference>
<protein>
    <recommendedName>
        <fullName evidence="6">DAPG hydrolase PhiG domain-containing protein</fullName>
    </recommendedName>
</protein>
<keyword evidence="8" id="KW-1185">Reference proteome</keyword>
<feature type="domain" description="DAPG hydrolase PhiG" evidence="6">
    <location>
        <begin position="3"/>
        <end position="212"/>
    </location>
</feature>
<dbReference type="InterPro" id="IPR041526">
    <property type="entry name" value="DAPG_hydrolase"/>
</dbReference>
<accession>A0A6A7YAM0</accession>
<organism evidence="7 8">
    <name type="scientific">Segnochrobactrum spirostomi</name>
    <dbReference type="NCBI Taxonomy" id="2608987"/>
    <lineage>
        <taxon>Bacteria</taxon>
        <taxon>Pseudomonadati</taxon>
        <taxon>Pseudomonadota</taxon>
        <taxon>Alphaproteobacteria</taxon>
        <taxon>Hyphomicrobiales</taxon>
        <taxon>Segnochrobactraceae</taxon>
        <taxon>Segnochrobactrum</taxon>
    </lineage>
</organism>
<dbReference type="Proteomes" id="UP000332515">
    <property type="component" value="Unassembled WGS sequence"/>
</dbReference>
<comment type="caution">
    <text evidence="7">The sequence shown here is derived from an EMBL/GenBank/DDBJ whole genome shotgun (WGS) entry which is preliminary data.</text>
</comment>
<proteinExistence type="inferred from homology"/>
<evidence type="ECO:0000313" key="8">
    <source>
        <dbReference type="Proteomes" id="UP000332515"/>
    </source>
</evidence>
<dbReference type="Pfam" id="PF18089">
    <property type="entry name" value="DAPG_hydrolase"/>
    <property type="match status" value="1"/>
</dbReference>
<evidence type="ECO:0000256" key="1">
    <source>
        <dbReference type="ARBA" id="ARBA00001947"/>
    </source>
</evidence>
<sequence length="220" mass="25148">MEFSEANDLLNPGYLPFESGVKELSGGKLLVAALTRMPRCRAKMVHWWFGWLGGTDQYKLWHPRDHVYSGWENREDGQYIGASHIVQEYLAGDDGPLFDLRIDFHHPADTFDAERYDASGAVAVCARIGEQDKPVHLGRMVHFVRDTDFGCEMRSRFWLGLIADRQSGELLPEDVEVGLRRAHLNTEFARRLHQHATEEMGYLADLLPILYRQVTGDATF</sequence>
<reference evidence="7 8" key="1">
    <citation type="submission" date="2019-09" db="EMBL/GenBank/DDBJ databases">
        <title>Segnochrobactrum spirostomi gen. nov., sp. nov., isolated from the ciliate Spirostomum cf. yagiui and description of a novel family, Segnochrobactraceae fam. nov. within the order Rhizobiales of the class Alphaproteobacteria.</title>
        <authorList>
            <person name="Akter S."/>
            <person name="Shazib S.U.A."/>
            <person name="Shin M.K."/>
        </authorList>
    </citation>
    <scope>NUCLEOTIDE SEQUENCE [LARGE SCALE GENOMIC DNA]</scope>
    <source>
        <strain evidence="7 8">Sp-1</strain>
    </source>
</reference>
<gene>
    <name evidence="7" type="ORF">F0357_22525</name>
</gene>
<evidence type="ECO:0000256" key="3">
    <source>
        <dbReference type="ARBA" id="ARBA00022801"/>
    </source>
</evidence>
<comment type="cofactor">
    <cofactor evidence="1">
        <name>Zn(2+)</name>
        <dbReference type="ChEBI" id="CHEBI:29105"/>
    </cofactor>
</comment>
<evidence type="ECO:0000256" key="4">
    <source>
        <dbReference type="ARBA" id="ARBA00022833"/>
    </source>
</evidence>
<dbReference type="AlphaFoldDB" id="A0A6A7YAM0"/>
<keyword evidence="4" id="KW-0862">Zinc</keyword>
<evidence type="ECO:0000256" key="2">
    <source>
        <dbReference type="ARBA" id="ARBA00022723"/>
    </source>
</evidence>
<keyword evidence="2" id="KW-0479">Metal-binding</keyword>